<dbReference type="PANTHER" id="PTHR32309">
    <property type="entry name" value="TYROSINE-PROTEIN KINASE"/>
    <property type="match status" value="1"/>
</dbReference>
<name>A0A6J5F493_9BURK</name>
<sequence length="380" mass="42769">MSRLKRSPGKLLDWLSRKPARLFFVTSVAIPNMVTVPYYGFVAAGKYISESHFVVRSQRQVAAPVTDPMPGLSARQEQDDASIVCDYMRSMDALTGLEASLHLRKQFGAPYGDTVSRFPAWGGTDSSDGHLLRYYRDHVVDVTRDSTTGITTLRTSAFNARMAQQINERLLAMSEVLLNRLNQQARQDEIRYASALVQRARHRLEASTRALSEYRMNHGVFDPQRQSLLLMHQIGRLQEAWLGTQGRLAEVQSESPHSAQVERLNTRMDVLGAQIEGISRRMTGKDGASLAEQGREFEELEIDRAFAERQLGSALALQAQAETRAAIERLYLVRIVQPGLPDAPQKPRRFCSIFAIFGISMAIWGLLSLLAFRKRPRISH</sequence>
<evidence type="ECO:0000256" key="1">
    <source>
        <dbReference type="SAM" id="Phobius"/>
    </source>
</evidence>
<reference evidence="2 3" key="1">
    <citation type="submission" date="2020-04" db="EMBL/GenBank/DDBJ databases">
        <authorList>
            <person name="De Canck E."/>
        </authorList>
    </citation>
    <scope>NUCLEOTIDE SEQUENCE [LARGE SCALE GENOMIC DNA]</scope>
    <source>
        <strain evidence="2 3">LMG 29542</strain>
    </source>
</reference>
<dbReference type="RefSeq" id="WP_175232492.1">
    <property type="nucleotide sequence ID" value="NZ_CADIKH010000071.1"/>
</dbReference>
<keyword evidence="3" id="KW-1185">Reference proteome</keyword>
<dbReference type="PANTHER" id="PTHR32309:SF13">
    <property type="entry name" value="FERRIC ENTEROBACTIN TRANSPORT PROTEIN FEPE"/>
    <property type="match status" value="1"/>
</dbReference>
<keyword evidence="1" id="KW-0472">Membrane</keyword>
<dbReference type="EMBL" id="CADIKH010000071">
    <property type="protein sequence ID" value="CAB3773244.1"/>
    <property type="molecule type" value="Genomic_DNA"/>
</dbReference>
<dbReference type="AlphaFoldDB" id="A0A6J5F493"/>
<dbReference type="Proteomes" id="UP000494363">
    <property type="component" value="Unassembled WGS sequence"/>
</dbReference>
<evidence type="ECO:0000313" key="3">
    <source>
        <dbReference type="Proteomes" id="UP000494363"/>
    </source>
</evidence>
<protein>
    <submittedName>
        <fullName evidence="2">Uncharacterized protein</fullName>
    </submittedName>
</protein>
<keyword evidence="1" id="KW-0812">Transmembrane</keyword>
<dbReference type="InterPro" id="IPR050445">
    <property type="entry name" value="Bact_polysacc_biosynth/exp"/>
</dbReference>
<dbReference type="GO" id="GO:0005886">
    <property type="term" value="C:plasma membrane"/>
    <property type="evidence" value="ECO:0007669"/>
    <property type="project" value="TreeGrafter"/>
</dbReference>
<evidence type="ECO:0000313" key="2">
    <source>
        <dbReference type="EMBL" id="CAB3773244.1"/>
    </source>
</evidence>
<accession>A0A6J5F493</accession>
<proteinExistence type="predicted"/>
<feature type="transmembrane region" description="Helical" evidence="1">
    <location>
        <begin position="353"/>
        <end position="372"/>
    </location>
</feature>
<keyword evidence="1" id="KW-1133">Transmembrane helix</keyword>
<gene>
    <name evidence="2" type="ORF">LMG29542_07155</name>
</gene>
<feature type="transmembrane region" description="Helical" evidence="1">
    <location>
        <begin position="21"/>
        <end position="41"/>
    </location>
</feature>
<organism evidence="2 3">
    <name type="scientific">Paraburkholderia humisilvae</name>
    <dbReference type="NCBI Taxonomy" id="627669"/>
    <lineage>
        <taxon>Bacteria</taxon>
        <taxon>Pseudomonadati</taxon>
        <taxon>Pseudomonadota</taxon>
        <taxon>Betaproteobacteria</taxon>
        <taxon>Burkholderiales</taxon>
        <taxon>Burkholderiaceae</taxon>
        <taxon>Paraburkholderia</taxon>
    </lineage>
</organism>
<dbReference type="GO" id="GO:0004713">
    <property type="term" value="F:protein tyrosine kinase activity"/>
    <property type="evidence" value="ECO:0007669"/>
    <property type="project" value="TreeGrafter"/>
</dbReference>